<evidence type="ECO:0000313" key="2">
    <source>
        <dbReference type="Proteomes" id="UP000831768"/>
    </source>
</evidence>
<keyword evidence="2" id="KW-1185">Reference proteome</keyword>
<dbReference type="KEGG" id="haad:MW046_19040"/>
<dbReference type="RefSeq" id="WP_247995899.1">
    <property type="nucleotide sequence ID" value="NZ_CP096023.1"/>
</dbReference>
<reference evidence="1" key="1">
    <citation type="submission" date="2022-04" db="EMBL/GenBank/DDBJ databases">
        <title>Halocatena sp. nov., isolated from a salt lake.</title>
        <authorList>
            <person name="Cui H.-L."/>
        </authorList>
    </citation>
    <scope>NUCLEOTIDE SEQUENCE</scope>
    <source>
        <strain evidence="1">AD-1</strain>
        <plasmid evidence="1">unnamed4</plasmid>
    </source>
</reference>
<sequence>MAGFPDERQLVVRARSQLDQWTKSARIEAYAELFEGNDPILSPEEVYLLDALNSELERQGGDGVWGTDQYGIHTAGTTRSDSSVGIVCVYHPQITKEGALGLVPEVLHWAVYRSRFSAIVRTVEREIPSERANSRLFAPLSSSSSTTTAFS</sequence>
<protein>
    <submittedName>
        <fullName evidence="1">Uncharacterized protein</fullName>
    </submittedName>
</protein>
<dbReference type="EMBL" id="CP096023">
    <property type="protein sequence ID" value="UPM45245.1"/>
    <property type="molecule type" value="Genomic_DNA"/>
</dbReference>
<gene>
    <name evidence="1" type="ORF">MW046_19040</name>
</gene>
<dbReference type="AlphaFoldDB" id="A0A8U0A7Y4"/>
<organism evidence="1 2">
    <name type="scientific">Halocatena salina</name>
    <dbReference type="NCBI Taxonomy" id="2934340"/>
    <lineage>
        <taxon>Archaea</taxon>
        <taxon>Methanobacteriati</taxon>
        <taxon>Methanobacteriota</taxon>
        <taxon>Stenosarchaea group</taxon>
        <taxon>Halobacteria</taxon>
        <taxon>Halobacteriales</taxon>
        <taxon>Natronomonadaceae</taxon>
        <taxon>Halocatena</taxon>
    </lineage>
</organism>
<dbReference type="Proteomes" id="UP000831768">
    <property type="component" value="Plasmid unnamed4"/>
</dbReference>
<geneLocation type="plasmid" evidence="1 2">
    <name>unnamed4</name>
</geneLocation>
<name>A0A8U0A7Y4_9EURY</name>
<keyword evidence="1" id="KW-0614">Plasmid</keyword>
<evidence type="ECO:0000313" key="1">
    <source>
        <dbReference type="EMBL" id="UPM45245.1"/>
    </source>
</evidence>
<accession>A0A8U0A7Y4</accession>
<proteinExistence type="predicted"/>
<dbReference type="GeneID" id="71930189"/>
<dbReference type="InterPro" id="IPR055961">
    <property type="entry name" value="DUF7539"/>
</dbReference>
<dbReference type="Pfam" id="PF24383">
    <property type="entry name" value="DUF7539"/>
    <property type="match status" value="1"/>
</dbReference>